<proteinExistence type="predicted"/>
<evidence type="ECO:0000313" key="2">
    <source>
        <dbReference type="EMBL" id="KAF7312584.1"/>
    </source>
</evidence>
<dbReference type="OrthoDB" id="2840392at2759"/>
<organism evidence="2 3">
    <name type="scientific">Mycena indigotica</name>
    <dbReference type="NCBI Taxonomy" id="2126181"/>
    <lineage>
        <taxon>Eukaryota</taxon>
        <taxon>Fungi</taxon>
        <taxon>Dikarya</taxon>
        <taxon>Basidiomycota</taxon>
        <taxon>Agaricomycotina</taxon>
        <taxon>Agaricomycetes</taxon>
        <taxon>Agaricomycetidae</taxon>
        <taxon>Agaricales</taxon>
        <taxon>Marasmiineae</taxon>
        <taxon>Mycenaceae</taxon>
        <taxon>Mycena</taxon>
    </lineage>
</organism>
<protein>
    <submittedName>
        <fullName evidence="2">Uncharacterized protein</fullName>
    </submittedName>
</protein>
<dbReference type="Proteomes" id="UP000636479">
    <property type="component" value="Unassembled WGS sequence"/>
</dbReference>
<evidence type="ECO:0000256" key="1">
    <source>
        <dbReference type="SAM" id="SignalP"/>
    </source>
</evidence>
<dbReference type="EMBL" id="JACAZF010000002">
    <property type="protein sequence ID" value="KAF7312584.1"/>
    <property type="molecule type" value="Genomic_DNA"/>
</dbReference>
<evidence type="ECO:0000313" key="3">
    <source>
        <dbReference type="Proteomes" id="UP000636479"/>
    </source>
</evidence>
<keyword evidence="3" id="KW-1185">Reference proteome</keyword>
<name>A0A8H6WBG0_9AGAR</name>
<dbReference type="GeneID" id="59342113"/>
<reference evidence="2" key="1">
    <citation type="submission" date="2020-05" db="EMBL/GenBank/DDBJ databases">
        <title>Mycena genomes resolve the evolution of fungal bioluminescence.</title>
        <authorList>
            <person name="Tsai I.J."/>
        </authorList>
    </citation>
    <scope>NUCLEOTIDE SEQUENCE</scope>
    <source>
        <strain evidence="2">171206Taipei</strain>
    </source>
</reference>
<feature type="signal peptide" evidence="1">
    <location>
        <begin position="1"/>
        <end position="20"/>
    </location>
</feature>
<accession>A0A8H6WBG0</accession>
<keyword evidence="1" id="KW-0732">Signal</keyword>
<gene>
    <name evidence="2" type="ORF">MIND_00272500</name>
</gene>
<dbReference type="RefSeq" id="XP_037224692.1">
    <property type="nucleotide sequence ID" value="XM_037359597.1"/>
</dbReference>
<sequence length="134" mass="14016">MFFRASIAFALVASLTAVFSAPVAAPVVEARADFTPLACSGPNLTGTCVELGSTLGDGRGTCTDLKFEAKSLKLNVDNDCVSFTKTGCTIDFANSNDFATEHFSDDADVNNLTPKVLSLSCQTIPGLVNGLFPQ</sequence>
<dbReference type="AlphaFoldDB" id="A0A8H6WBG0"/>
<feature type="chain" id="PRO_5034016591" evidence="1">
    <location>
        <begin position="21"/>
        <end position="134"/>
    </location>
</feature>
<comment type="caution">
    <text evidence="2">The sequence shown here is derived from an EMBL/GenBank/DDBJ whole genome shotgun (WGS) entry which is preliminary data.</text>
</comment>